<dbReference type="Gene3D" id="3.40.1810.10">
    <property type="entry name" value="Transcription factor, MADS-box"/>
    <property type="match status" value="1"/>
</dbReference>
<dbReference type="Proteomes" id="UP000032141">
    <property type="component" value="Unassembled WGS sequence"/>
</dbReference>
<evidence type="ECO:0000256" key="5">
    <source>
        <dbReference type="ARBA" id="ARBA00023242"/>
    </source>
</evidence>
<protein>
    <recommendedName>
        <fullName evidence="7">MADS-box domain-containing protein</fullName>
    </recommendedName>
</protein>
<dbReference type="GO" id="GO:0003677">
    <property type="term" value="F:DNA binding"/>
    <property type="evidence" value="ECO:0007669"/>
    <property type="project" value="UniProtKB-KW"/>
</dbReference>
<dbReference type="AlphaFoldDB" id="A0A0D2ZQ37"/>
<keyword evidence="9" id="KW-1185">Reference proteome</keyword>
<dbReference type="eggNOG" id="KOG0014">
    <property type="taxonomic scope" value="Eukaryota"/>
</dbReference>
<dbReference type="InterPro" id="IPR002100">
    <property type="entry name" value="TF_MADSbox"/>
</dbReference>
<organism evidence="8 9">
    <name type="scientific">Brassica oleracea var. oleracea</name>
    <dbReference type="NCBI Taxonomy" id="109376"/>
    <lineage>
        <taxon>Eukaryota</taxon>
        <taxon>Viridiplantae</taxon>
        <taxon>Streptophyta</taxon>
        <taxon>Embryophyta</taxon>
        <taxon>Tracheophyta</taxon>
        <taxon>Spermatophyta</taxon>
        <taxon>Magnoliopsida</taxon>
        <taxon>eudicotyledons</taxon>
        <taxon>Gunneridae</taxon>
        <taxon>Pentapetalae</taxon>
        <taxon>rosids</taxon>
        <taxon>malvids</taxon>
        <taxon>Brassicales</taxon>
        <taxon>Brassicaceae</taxon>
        <taxon>Brassiceae</taxon>
        <taxon>Brassica</taxon>
    </lineage>
</organism>
<dbReference type="KEGG" id="boe:106319767"/>
<keyword evidence="4" id="KW-0804">Transcription</keyword>
<dbReference type="GeneID" id="106319767"/>
<reference evidence="8" key="2">
    <citation type="submission" date="2015-06" db="UniProtKB">
        <authorList>
            <consortium name="EnsemblPlants"/>
        </authorList>
    </citation>
    <scope>IDENTIFICATION</scope>
</reference>
<feature type="coiled-coil region" evidence="6">
    <location>
        <begin position="128"/>
        <end position="155"/>
    </location>
</feature>
<evidence type="ECO:0000313" key="9">
    <source>
        <dbReference type="Proteomes" id="UP000032141"/>
    </source>
</evidence>
<evidence type="ECO:0000256" key="1">
    <source>
        <dbReference type="ARBA" id="ARBA00004123"/>
    </source>
</evidence>
<dbReference type="SUPFAM" id="SSF55455">
    <property type="entry name" value="SRF-like"/>
    <property type="match status" value="1"/>
</dbReference>
<feature type="domain" description="MADS-box" evidence="7">
    <location>
        <begin position="15"/>
        <end position="57"/>
    </location>
</feature>
<dbReference type="OrthoDB" id="601557at2759"/>
<dbReference type="GO" id="GO:0005634">
    <property type="term" value="C:nucleus"/>
    <property type="evidence" value="ECO:0007669"/>
    <property type="project" value="UniProtKB-SubCell"/>
</dbReference>
<evidence type="ECO:0000256" key="6">
    <source>
        <dbReference type="SAM" id="Coils"/>
    </source>
</evidence>
<keyword evidence="6" id="KW-0175">Coiled coil</keyword>
<keyword evidence="2" id="KW-0805">Transcription regulation</keyword>
<dbReference type="InterPro" id="IPR036879">
    <property type="entry name" value="TF_MADSbox_sf"/>
</dbReference>
<dbReference type="PROSITE" id="PS50066">
    <property type="entry name" value="MADS_BOX_2"/>
    <property type="match status" value="1"/>
</dbReference>
<dbReference type="SMART" id="SM00432">
    <property type="entry name" value="MADS"/>
    <property type="match status" value="1"/>
</dbReference>
<evidence type="ECO:0000313" key="8">
    <source>
        <dbReference type="EnsemblPlants" id="Bo00615s090.1"/>
    </source>
</evidence>
<accession>A0A0D2ZQ37</accession>
<dbReference type="GO" id="GO:0046983">
    <property type="term" value="F:protein dimerization activity"/>
    <property type="evidence" value="ECO:0007669"/>
    <property type="project" value="InterPro"/>
</dbReference>
<reference evidence="8" key="1">
    <citation type="journal article" date="2014" name="Genome Biol.">
        <title>Transcriptome and methylome profiling reveals relics of genome dominance in the mesopolyploid Brassica oleracea.</title>
        <authorList>
            <person name="Parkin I.A."/>
            <person name="Koh C."/>
            <person name="Tang H."/>
            <person name="Robinson S.J."/>
            <person name="Kagale S."/>
            <person name="Clarke W.E."/>
            <person name="Town C.D."/>
            <person name="Nixon J."/>
            <person name="Krishnakumar V."/>
            <person name="Bidwell S.L."/>
            <person name="Denoeud F."/>
            <person name="Belcram H."/>
            <person name="Links M.G."/>
            <person name="Just J."/>
            <person name="Clarke C."/>
            <person name="Bender T."/>
            <person name="Huebert T."/>
            <person name="Mason A.S."/>
            <person name="Pires J.C."/>
            <person name="Barker G."/>
            <person name="Moore J."/>
            <person name="Walley P.G."/>
            <person name="Manoli S."/>
            <person name="Batley J."/>
            <person name="Edwards D."/>
            <person name="Nelson M.N."/>
            <person name="Wang X."/>
            <person name="Paterson A.H."/>
            <person name="King G."/>
            <person name="Bancroft I."/>
            <person name="Chalhoub B."/>
            <person name="Sharpe A.G."/>
        </authorList>
    </citation>
    <scope>NUCLEOTIDE SEQUENCE [LARGE SCALE GENOMIC DNA]</scope>
    <source>
        <strain evidence="8">cv. TO1000</strain>
    </source>
</reference>
<dbReference type="RefSeq" id="XP_013613614.1">
    <property type="nucleotide sequence ID" value="XM_013758160.1"/>
</dbReference>
<proteinExistence type="predicted"/>
<dbReference type="EnsemblPlants" id="Bo00615s090.1">
    <property type="protein sequence ID" value="Bo00615s090.1"/>
    <property type="gene ID" value="Bo00615s090"/>
</dbReference>
<evidence type="ECO:0000259" key="7">
    <source>
        <dbReference type="PROSITE" id="PS50066"/>
    </source>
</evidence>
<sequence>MRASSSSSSNSLAATSLSNRLKTIFKKASELSILCQVAVNVIYYGPNGELKTWPKEKEVVKDMALRYKAATKRKKSSNLRDFLEGKLENDKNLKKNKKKTKREFENVKYPEWYPVLDHYSPDQLHELVLSLQGTLSTMEERIRVLEAKKQKNTNLVHQNLTQQRHHQHQTVQPLNPSQYSLYLFNRDDATLSQLPLSASHSKQLISYQNQLRMQQQRLYDPCVSNTQGHPALLTVQESWLKNQLMQQQEPYGSHHNMRTMNNTTNSKVLGHPCPLNTIPKEFSFDLQKNPNDDMVGRPKFSQDMLNLCLAYADSPQLQTSSLPSIHQTIPNINLIPDNSRCL</sequence>
<evidence type="ECO:0000256" key="2">
    <source>
        <dbReference type="ARBA" id="ARBA00023015"/>
    </source>
</evidence>
<keyword evidence="5" id="KW-0539">Nucleus</keyword>
<name>A0A0D2ZQ37_BRAOL</name>
<dbReference type="HOGENOM" id="CLU_053043_0_0_1"/>
<dbReference type="Gramene" id="Bo00615s090.1">
    <property type="protein sequence ID" value="Bo00615s090.1"/>
    <property type="gene ID" value="Bo00615s090"/>
</dbReference>
<dbReference type="OMA" id="WPKERET"/>
<evidence type="ECO:0000256" key="3">
    <source>
        <dbReference type="ARBA" id="ARBA00023125"/>
    </source>
</evidence>
<evidence type="ECO:0000256" key="4">
    <source>
        <dbReference type="ARBA" id="ARBA00023163"/>
    </source>
</evidence>
<comment type="subcellular location">
    <subcellularLocation>
        <location evidence="1">Nucleus</location>
    </subcellularLocation>
</comment>
<dbReference type="SMR" id="A0A0D2ZQ37"/>
<dbReference type="Pfam" id="PF00319">
    <property type="entry name" value="SRF-TF"/>
    <property type="match status" value="1"/>
</dbReference>
<dbReference type="STRING" id="109376.A0A0D2ZQ37"/>
<keyword evidence="3" id="KW-0238">DNA-binding</keyword>